<dbReference type="RefSeq" id="WP_084115891.1">
    <property type="nucleotide sequence ID" value="NZ_FWXH01000006.1"/>
</dbReference>
<dbReference type="PANTHER" id="PTHR30404:SF0">
    <property type="entry name" value="N-ACETYLMURAMOYL-L-ALANINE AMIDASE AMIC"/>
    <property type="match status" value="1"/>
</dbReference>
<protein>
    <submittedName>
        <fullName evidence="4">N-acetylmuramoyl-L-alanine amidase</fullName>
    </submittedName>
</protein>
<organism evidence="4 5">
    <name type="scientific">Clostridium acidisoli DSM 12555</name>
    <dbReference type="NCBI Taxonomy" id="1121291"/>
    <lineage>
        <taxon>Bacteria</taxon>
        <taxon>Bacillati</taxon>
        <taxon>Bacillota</taxon>
        <taxon>Clostridia</taxon>
        <taxon>Eubacteriales</taxon>
        <taxon>Clostridiaceae</taxon>
        <taxon>Clostridium</taxon>
    </lineage>
</organism>
<dbReference type="CDD" id="cd02696">
    <property type="entry name" value="MurNAc-LAA"/>
    <property type="match status" value="1"/>
</dbReference>
<dbReference type="EMBL" id="FWXH01000006">
    <property type="protein sequence ID" value="SMC24211.1"/>
    <property type="molecule type" value="Genomic_DNA"/>
</dbReference>
<dbReference type="AlphaFoldDB" id="A0A1W1XKY7"/>
<dbReference type="OrthoDB" id="9806267at2"/>
<keyword evidence="1" id="KW-0378">Hydrolase</keyword>
<reference evidence="4 5" key="1">
    <citation type="submission" date="2017-04" db="EMBL/GenBank/DDBJ databases">
        <authorList>
            <person name="Afonso C.L."/>
            <person name="Miller P.J."/>
            <person name="Scott M.A."/>
            <person name="Spackman E."/>
            <person name="Goraichik I."/>
            <person name="Dimitrov K.M."/>
            <person name="Suarez D.L."/>
            <person name="Swayne D.E."/>
        </authorList>
    </citation>
    <scope>NUCLEOTIDE SEQUENCE [LARGE SCALE GENOMIC DNA]</scope>
    <source>
        <strain evidence="4 5">DSM 12555</strain>
    </source>
</reference>
<evidence type="ECO:0000256" key="2">
    <source>
        <dbReference type="SAM" id="Phobius"/>
    </source>
</evidence>
<keyword evidence="2" id="KW-0812">Transmembrane</keyword>
<gene>
    <name evidence="4" type="ORF">SAMN02745134_02126</name>
</gene>
<keyword evidence="2" id="KW-1133">Transmembrane helix</keyword>
<dbReference type="Pfam" id="PF01520">
    <property type="entry name" value="Amidase_3"/>
    <property type="match status" value="1"/>
</dbReference>
<evidence type="ECO:0000313" key="4">
    <source>
        <dbReference type="EMBL" id="SMC24211.1"/>
    </source>
</evidence>
<proteinExistence type="predicted"/>
<dbReference type="SUPFAM" id="SSF53187">
    <property type="entry name" value="Zn-dependent exopeptidases"/>
    <property type="match status" value="1"/>
</dbReference>
<name>A0A1W1XKY7_9CLOT</name>
<evidence type="ECO:0000259" key="3">
    <source>
        <dbReference type="SMART" id="SM00646"/>
    </source>
</evidence>
<dbReference type="GO" id="GO:0009253">
    <property type="term" value="P:peptidoglycan catabolic process"/>
    <property type="evidence" value="ECO:0007669"/>
    <property type="project" value="InterPro"/>
</dbReference>
<dbReference type="InterPro" id="IPR050695">
    <property type="entry name" value="N-acetylmuramoyl_amidase_3"/>
</dbReference>
<evidence type="ECO:0000256" key="1">
    <source>
        <dbReference type="ARBA" id="ARBA00022801"/>
    </source>
</evidence>
<dbReference type="GO" id="GO:0030288">
    <property type="term" value="C:outer membrane-bounded periplasmic space"/>
    <property type="evidence" value="ECO:0007669"/>
    <property type="project" value="TreeGrafter"/>
</dbReference>
<dbReference type="Proteomes" id="UP000192468">
    <property type="component" value="Unassembled WGS sequence"/>
</dbReference>
<evidence type="ECO:0000313" key="5">
    <source>
        <dbReference type="Proteomes" id="UP000192468"/>
    </source>
</evidence>
<dbReference type="STRING" id="1121291.SAMN02745134_02126"/>
<keyword evidence="5" id="KW-1185">Reference proteome</keyword>
<dbReference type="PANTHER" id="PTHR30404">
    <property type="entry name" value="N-ACETYLMURAMOYL-L-ALANINE AMIDASE"/>
    <property type="match status" value="1"/>
</dbReference>
<dbReference type="InterPro" id="IPR002508">
    <property type="entry name" value="MurNAc-LAA_cat"/>
</dbReference>
<dbReference type="SMART" id="SM00646">
    <property type="entry name" value="Ami_3"/>
    <property type="match status" value="1"/>
</dbReference>
<feature type="domain" description="MurNAc-LAA" evidence="3">
    <location>
        <begin position="228"/>
        <end position="344"/>
    </location>
</feature>
<dbReference type="GO" id="GO:0008745">
    <property type="term" value="F:N-acetylmuramoyl-L-alanine amidase activity"/>
    <property type="evidence" value="ECO:0007669"/>
    <property type="project" value="InterPro"/>
</dbReference>
<sequence length="350" mass="39078">MNLKLDAKGRKIFFIRVSMCILGVLIILALLNPSKEANSDKAAGNRPTINKSDMAVKVGKDKNGNIYMEQNNIFEKYTIKLSSAIKNISYKQNDTSVTVSFDKDVPLNLNTQISEENSKDLYLTNDNNKKDLTIKKKYKENNFVYINDGKDNNEVVILISKVKKPFKYKAVLNPGHGGVDSGQSVGNLHEKDITLRIVKLMASDLEYSGVNAVLTRNKDEGQALSDIADFVNKNKPDVFMSVHINGIDVNPSKYQGIGTYYYDENGYQTNERIKLANIILKNATKSDGWKNDGVIRDKLKVIRLSKAPSVLVEAGYLTNSADRARLQDDKILGDLANNLSQGIVEYVTKK</sequence>
<keyword evidence="2" id="KW-0472">Membrane</keyword>
<feature type="transmembrane region" description="Helical" evidence="2">
    <location>
        <begin position="12"/>
        <end position="31"/>
    </location>
</feature>
<accession>A0A1W1XKY7</accession>
<dbReference type="Gene3D" id="3.40.630.40">
    <property type="entry name" value="Zn-dependent exopeptidases"/>
    <property type="match status" value="1"/>
</dbReference>